<evidence type="ECO:0000256" key="2">
    <source>
        <dbReference type="ARBA" id="ARBA00022695"/>
    </source>
</evidence>
<feature type="domain" description="Phosphoribosyl-dephospho-CoA transferase MdcG C-terminal" evidence="3">
    <location>
        <begin position="108"/>
        <end position="220"/>
    </location>
</feature>
<evidence type="ECO:0000259" key="3">
    <source>
        <dbReference type="Pfam" id="PF10620"/>
    </source>
</evidence>
<dbReference type="Proteomes" id="UP001418637">
    <property type="component" value="Unassembled WGS sequence"/>
</dbReference>
<protein>
    <submittedName>
        <fullName evidence="5">Malonate decarboxylase holo-[acyl-carrier-protein] synthase</fullName>
        <ecNumber evidence="5">2.7.7.66</ecNumber>
    </submittedName>
</protein>
<evidence type="ECO:0000313" key="6">
    <source>
        <dbReference type="Proteomes" id="UP001418637"/>
    </source>
</evidence>
<sequence length="231" mass="25812">MTDYARHTLIDVTDAGRERILRELLPNPETRATLAQLEETLLPSQNGTRIPGIVRRDPEALAQRFVPIGFSSCTRYNGDRLRLAAAVRPDEILKVTTPFEIPPSTTPRTAALAAYQALYNEAQQQHVRLGLWGSTAMELYTGLPYSKEDSDLDLLISLAPLSILNDMLEQAKTTEERFSLRIDFELSLPNGYGIHLKELLLTENKGLVGKGMNDVAIIKREEILALLNSQK</sequence>
<dbReference type="EMBL" id="JBBYXI010000004">
    <property type="protein sequence ID" value="MEN3931598.1"/>
    <property type="molecule type" value="Genomic_DNA"/>
</dbReference>
<dbReference type="InterPro" id="IPR049180">
    <property type="entry name" value="MdcG_C"/>
</dbReference>
<comment type="caution">
    <text evidence="5">The sequence shown here is derived from an EMBL/GenBank/DDBJ whole genome shotgun (WGS) entry which is preliminary data.</text>
</comment>
<dbReference type="NCBIfam" id="TIGR03135">
    <property type="entry name" value="malonate_mdcG"/>
    <property type="match status" value="1"/>
</dbReference>
<keyword evidence="1 5" id="KW-0808">Transferase</keyword>
<evidence type="ECO:0000313" key="5">
    <source>
        <dbReference type="EMBL" id="MEN3931598.1"/>
    </source>
</evidence>
<dbReference type="InterPro" id="IPR017557">
    <property type="entry name" value="Holo-ACP_synthase"/>
</dbReference>
<organism evidence="5 6">
    <name type="scientific">Hohaiivirga grylli</name>
    <dbReference type="NCBI Taxonomy" id="3133970"/>
    <lineage>
        <taxon>Bacteria</taxon>
        <taxon>Pseudomonadati</taxon>
        <taxon>Pseudomonadota</taxon>
        <taxon>Alphaproteobacteria</taxon>
        <taxon>Hyphomicrobiales</taxon>
        <taxon>Methylobacteriaceae</taxon>
        <taxon>Hohaiivirga</taxon>
    </lineage>
</organism>
<dbReference type="InterPro" id="IPR048903">
    <property type="entry name" value="MdcG_N"/>
</dbReference>
<dbReference type="GO" id="GO:0016779">
    <property type="term" value="F:nucleotidyltransferase activity"/>
    <property type="evidence" value="ECO:0007669"/>
    <property type="project" value="UniProtKB-KW"/>
</dbReference>
<evidence type="ECO:0000259" key="4">
    <source>
        <dbReference type="Pfam" id="PF20866"/>
    </source>
</evidence>
<evidence type="ECO:0000256" key="1">
    <source>
        <dbReference type="ARBA" id="ARBA00022679"/>
    </source>
</evidence>
<feature type="domain" description="Phosphoribosyl-dephospho-CoA transferase MdcG N-terminal" evidence="4">
    <location>
        <begin position="6"/>
        <end position="98"/>
    </location>
</feature>
<dbReference type="Pfam" id="PF10620">
    <property type="entry name" value="MdcG"/>
    <property type="match status" value="1"/>
</dbReference>
<dbReference type="EC" id="2.7.7.66" evidence="5"/>
<dbReference type="RefSeq" id="WP_346337640.1">
    <property type="nucleotide sequence ID" value="NZ_JBBYXI010000004.1"/>
</dbReference>
<name>A0ABV0BLX5_9HYPH</name>
<reference evidence="5 6" key="1">
    <citation type="submission" date="2024-04" db="EMBL/GenBank/DDBJ databases">
        <title>A novel species isolated from cricket.</title>
        <authorList>
            <person name="Wang H.-C."/>
        </authorList>
    </citation>
    <scope>NUCLEOTIDE SEQUENCE [LARGE SCALE GENOMIC DNA]</scope>
    <source>
        <strain evidence="5 6">WL0021</strain>
    </source>
</reference>
<accession>A0ABV0BLX5</accession>
<keyword evidence="6" id="KW-1185">Reference proteome</keyword>
<proteinExistence type="predicted"/>
<dbReference type="Pfam" id="PF20866">
    <property type="entry name" value="MdcG_N"/>
    <property type="match status" value="1"/>
</dbReference>
<gene>
    <name evidence="5" type="primary">mdcG</name>
    <name evidence="5" type="ORF">WJT86_11095</name>
</gene>
<keyword evidence="2 5" id="KW-0548">Nucleotidyltransferase</keyword>